<feature type="compositionally biased region" description="Low complexity" evidence="1">
    <location>
        <begin position="331"/>
        <end position="340"/>
    </location>
</feature>
<gene>
    <name evidence="2" type="ORF">ASPGLDRAFT_136850</name>
</gene>
<feature type="region of interest" description="Disordered" evidence="1">
    <location>
        <begin position="252"/>
        <end position="367"/>
    </location>
</feature>
<sequence length="689" mass="78316">MPFLRRHAPRWPPSPLVEDEYVSLARELHGLSNLGEKPGLEGVCVRGTINQEPMILDLDRRSSSPPPLVPCTENCSSDESNGPPTPPPIHANRKPFFPAIKNLSYEAWPMSPRAGTPPPQSFNFGDLSNIVAEPKRGFTPRSSKQLLLPAQQRPIPTPDHRPNPVTAKPNASQAYLPRESQPRRESSPGALSFSRKMEERFRRHEQRQRAPIVEEQSSCESLRSSATDSVITPFPRSIKMPAATERFFITQSASAPQSPIREHHRMSPRSSRTFDLCTPPSPRRMSSNVIPPSPKRTVSFPDEVQLIHAAPGRRIEFSPRASPRPSPRASPAPARRSSSSLESKLPAVSKTSDLRLSPCPRSVQMPGHQDWSTIRGFDHMHICPSCTENISNSKFGGFVIPNAPKSRNDLINCSLSDPWARLAWFQTIKEDLNHLDILYKITRGTSVCPGRDKATEYWYKVVDPETKAHLPGFNACPACVRNLRILMPTLRYAFKRSTVKDKRSCDFVTDSPRFVNYIDLLDRAANRAEREIPPRAKIPEFIAYARRKTSLPECRRDRPKYKTWHYIPQLPEFTVCEDCYEDVVWPFAQDDEPIANKFTSTPRLLPGTDKASRCREATCQLYSPRMRAKFKDSVQRNDFGFLKAAVLKRFGAEQVYQARRSKLLGQWDRGYDVDLELRKNKVPWRNGWE</sequence>
<name>A0A1L9V6K4_ASPGL</name>
<evidence type="ECO:0000313" key="3">
    <source>
        <dbReference type="Proteomes" id="UP000184300"/>
    </source>
</evidence>
<dbReference type="STRING" id="1160497.A0A1L9V6K4"/>
<dbReference type="EMBL" id="KV878917">
    <property type="protein sequence ID" value="OJJ79550.1"/>
    <property type="molecule type" value="Genomic_DNA"/>
</dbReference>
<feature type="compositionally biased region" description="Polar residues" evidence="1">
    <location>
        <begin position="73"/>
        <end position="82"/>
    </location>
</feature>
<dbReference type="OrthoDB" id="5324692at2759"/>
<dbReference type="VEuPathDB" id="FungiDB:ASPGLDRAFT_136850"/>
<accession>A0A1L9V6K4</accession>
<evidence type="ECO:0000313" key="2">
    <source>
        <dbReference type="EMBL" id="OJJ79550.1"/>
    </source>
</evidence>
<organism evidence="2 3">
    <name type="scientific">Aspergillus glaucus CBS 516.65</name>
    <dbReference type="NCBI Taxonomy" id="1160497"/>
    <lineage>
        <taxon>Eukaryota</taxon>
        <taxon>Fungi</taxon>
        <taxon>Dikarya</taxon>
        <taxon>Ascomycota</taxon>
        <taxon>Pezizomycotina</taxon>
        <taxon>Eurotiomycetes</taxon>
        <taxon>Eurotiomycetidae</taxon>
        <taxon>Eurotiales</taxon>
        <taxon>Aspergillaceae</taxon>
        <taxon>Aspergillus</taxon>
        <taxon>Aspergillus subgen. Aspergillus</taxon>
    </lineage>
</organism>
<dbReference type="RefSeq" id="XP_022396248.1">
    <property type="nucleotide sequence ID" value="XM_022541479.1"/>
</dbReference>
<feature type="region of interest" description="Disordered" evidence="1">
    <location>
        <begin position="58"/>
        <end position="91"/>
    </location>
</feature>
<protein>
    <submittedName>
        <fullName evidence="2">Uncharacterized protein</fullName>
    </submittedName>
</protein>
<feature type="region of interest" description="Disordered" evidence="1">
    <location>
        <begin position="138"/>
        <end position="226"/>
    </location>
</feature>
<dbReference type="GeneID" id="34457740"/>
<feature type="compositionally biased region" description="Polar residues" evidence="1">
    <location>
        <begin position="215"/>
        <end position="226"/>
    </location>
</feature>
<reference evidence="3" key="1">
    <citation type="journal article" date="2017" name="Genome Biol.">
        <title>Comparative genomics reveals high biological diversity and specific adaptations in the industrially and medically important fungal genus Aspergillus.</title>
        <authorList>
            <person name="de Vries R.P."/>
            <person name="Riley R."/>
            <person name="Wiebenga A."/>
            <person name="Aguilar-Osorio G."/>
            <person name="Amillis S."/>
            <person name="Uchima C.A."/>
            <person name="Anderluh G."/>
            <person name="Asadollahi M."/>
            <person name="Askin M."/>
            <person name="Barry K."/>
            <person name="Battaglia E."/>
            <person name="Bayram O."/>
            <person name="Benocci T."/>
            <person name="Braus-Stromeyer S.A."/>
            <person name="Caldana C."/>
            <person name="Canovas D."/>
            <person name="Cerqueira G.C."/>
            <person name="Chen F."/>
            <person name="Chen W."/>
            <person name="Choi C."/>
            <person name="Clum A."/>
            <person name="Dos Santos R.A."/>
            <person name="Damasio A.R."/>
            <person name="Diallinas G."/>
            <person name="Emri T."/>
            <person name="Fekete E."/>
            <person name="Flipphi M."/>
            <person name="Freyberg S."/>
            <person name="Gallo A."/>
            <person name="Gournas C."/>
            <person name="Habgood R."/>
            <person name="Hainaut M."/>
            <person name="Harispe M.L."/>
            <person name="Henrissat B."/>
            <person name="Hilden K.S."/>
            <person name="Hope R."/>
            <person name="Hossain A."/>
            <person name="Karabika E."/>
            <person name="Karaffa L."/>
            <person name="Karanyi Z."/>
            <person name="Krasevec N."/>
            <person name="Kuo A."/>
            <person name="Kusch H."/>
            <person name="LaButti K."/>
            <person name="Lagendijk E.L."/>
            <person name="Lapidus A."/>
            <person name="Levasseur A."/>
            <person name="Lindquist E."/>
            <person name="Lipzen A."/>
            <person name="Logrieco A.F."/>
            <person name="MacCabe A."/>
            <person name="Maekelae M.R."/>
            <person name="Malavazi I."/>
            <person name="Melin P."/>
            <person name="Meyer V."/>
            <person name="Mielnichuk N."/>
            <person name="Miskei M."/>
            <person name="Molnar A.P."/>
            <person name="Mule G."/>
            <person name="Ngan C.Y."/>
            <person name="Orejas M."/>
            <person name="Orosz E."/>
            <person name="Ouedraogo J.P."/>
            <person name="Overkamp K.M."/>
            <person name="Park H.-S."/>
            <person name="Perrone G."/>
            <person name="Piumi F."/>
            <person name="Punt P.J."/>
            <person name="Ram A.F."/>
            <person name="Ramon A."/>
            <person name="Rauscher S."/>
            <person name="Record E."/>
            <person name="Riano-Pachon D.M."/>
            <person name="Robert V."/>
            <person name="Roehrig J."/>
            <person name="Ruller R."/>
            <person name="Salamov A."/>
            <person name="Salih N.S."/>
            <person name="Samson R.A."/>
            <person name="Sandor E."/>
            <person name="Sanguinetti M."/>
            <person name="Schuetze T."/>
            <person name="Sepcic K."/>
            <person name="Shelest E."/>
            <person name="Sherlock G."/>
            <person name="Sophianopoulou V."/>
            <person name="Squina F.M."/>
            <person name="Sun H."/>
            <person name="Susca A."/>
            <person name="Todd R.B."/>
            <person name="Tsang A."/>
            <person name="Unkles S.E."/>
            <person name="van de Wiele N."/>
            <person name="van Rossen-Uffink D."/>
            <person name="Oliveira J.V."/>
            <person name="Vesth T.C."/>
            <person name="Visser J."/>
            <person name="Yu J.-H."/>
            <person name="Zhou M."/>
            <person name="Andersen M.R."/>
            <person name="Archer D.B."/>
            <person name="Baker S.E."/>
            <person name="Benoit I."/>
            <person name="Brakhage A.A."/>
            <person name="Braus G.H."/>
            <person name="Fischer R."/>
            <person name="Frisvad J.C."/>
            <person name="Goldman G.H."/>
            <person name="Houbraken J."/>
            <person name="Oakley B."/>
            <person name="Pocsi I."/>
            <person name="Scazzocchio C."/>
            <person name="Seiboth B."/>
            <person name="vanKuyk P.A."/>
            <person name="Wortman J."/>
            <person name="Dyer P.S."/>
            <person name="Grigoriev I.V."/>
        </authorList>
    </citation>
    <scope>NUCLEOTIDE SEQUENCE [LARGE SCALE GENOMIC DNA]</scope>
    <source>
        <strain evidence="3">CBS 516.65</strain>
    </source>
</reference>
<dbReference type="Proteomes" id="UP000184300">
    <property type="component" value="Unassembled WGS sequence"/>
</dbReference>
<keyword evidence="3" id="KW-1185">Reference proteome</keyword>
<dbReference type="AlphaFoldDB" id="A0A1L9V6K4"/>
<proteinExistence type="predicted"/>
<evidence type="ECO:0000256" key="1">
    <source>
        <dbReference type="SAM" id="MobiDB-lite"/>
    </source>
</evidence>